<sequence>MRYQQLKRHLSNGTKESERMCASPSSFVRHKGNRCAFPLEYKRRRLSDNRSLVDPPIVTLGDGLKMNITRWSLLIQFSLEVAIPDDR</sequence>
<dbReference type="AlphaFoldDB" id="A0A4Y2BNB1"/>
<protein>
    <submittedName>
        <fullName evidence="2">Uncharacterized protein</fullName>
    </submittedName>
</protein>
<comment type="caution">
    <text evidence="2">The sequence shown here is derived from an EMBL/GenBank/DDBJ whole genome shotgun (WGS) entry which is preliminary data.</text>
</comment>
<evidence type="ECO:0000256" key="1">
    <source>
        <dbReference type="SAM" id="MobiDB-lite"/>
    </source>
</evidence>
<organism evidence="2 3">
    <name type="scientific">Araneus ventricosus</name>
    <name type="common">Orbweaver spider</name>
    <name type="synonym">Epeira ventricosa</name>
    <dbReference type="NCBI Taxonomy" id="182803"/>
    <lineage>
        <taxon>Eukaryota</taxon>
        <taxon>Metazoa</taxon>
        <taxon>Ecdysozoa</taxon>
        <taxon>Arthropoda</taxon>
        <taxon>Chelicerata</taxon>
        <taxon>Arachnida</taxon>
        <taxon>Araneae</taxon>
        <taxon>Araneomorphae</taxon>
        <taxon>Entelegynae</taxon>
        <taxon>Araneoidea</taxon>
        <taxon>Araneidae</taxon>
        <taxon>Araneus</taxon>
    </lineage>
</organism>
<feature type="compositionally biased region" description="Basic residues" evidence="1">
    <location>
        <begin position="1"/>
        <end position="10"/>
    </location>
</feature>
<proteinExistence type="predicted"/>
<dbReference type="EMBL" id="BGPR01083812">
    <property type="protein sequence ID" value="GBL92915.1"/>
    <property type="molecule type" value="Genomic_DNA"/>
</dbReference>
<feature type="region of interest" description="Disordered" evidence="1">
    <location>
        <begin position="1"/>
        <end position="23"/>
    </location>
</feature>
<dbReference type="Proteomes" id="UP000499080">
    <property type="component" value="Unassembled WGS sequence"/>
</dbReference>
<evidence type="ECO:0000313" key="2">
    <source>
        <dbReference type="EMBL" id="GBL92915.1"/>
    </source>
</evidence>
<keyword evidence="3" id="KW-1185">Reference proteome</keyword>
<name>A0A4Y2BNB1_ARAVE</name>
<reference evidence="2 3" key="1">
    <citation type="journal article" date="2019" name="Sci. Rep.">
        <title>Orb-weaving spider Araneus ventricosus genome elucidates the spidroin gene catalogue.</title>
        <authorList>
            <person name="Kono N."/>
            <person name="Nakamura H."/>
            <person name="Ohtoshi R."/>
            <person name="Moran D.A.P."/>
            <person name="Shinohara A."/>
            <person name="Yoshida Y."/>
            <person name="Fujiwara M."/>
            <person name="Mori M."/>
            <person name="Tomita M."/>
            <person name="Arakawa K."/>
        </authorList>
    </citation>
    <scope>NUCLEOTIDE SEQUENCE [LARGE SCALE GENOMIC DNA]</scope>
</reference>
<evidence type="ECO:0000313" key="3">
    <source>
        <dbReference type="Proteomes" id="UP000499080"/>
    </source>
</evidence>
<gene>
    <name evidence="2" type="ORF">AVEN_208008_1</name>
</gene>
<accession>A0A4Y2BNB1</accession>